<dbReference type="Pfam" id="PF13670">
    <property type="entry name" value="PepSY_2"/>
    <property type="match status" value="1"/>
</dbReference>
<keyword evidence="4" id="KW-1185">Reference proteome</keyword>
<feature type="domain" description="PepSY" evidence="2">
    <location>
        <begin position="8"/>
        <end position="74"/>
    </location>
</feature>
<name>A0A6M1TN88_9RHOB</name>
<gene>
    <name evidence="3" type="ORF">G5V65_11535</name>
</gene>
<proteinExistence type="predicted"/>
<sequence>MIRKSAVAALALTLLSAPFAMASEGKVDAAAQETLTAQLTAEGYEVRQFKSEDGLIEVYVVKDGKMQELWFDADLKQVEHEEDEG</sequence>
<dbReference type="RefSeq" id="WP_165050168.1">
    <property type="nucleotide sequence ID" value="NZ_JAALFE010000010.1"/>
</dbReference>
<evidence type="ECO:0000313" key="3">
    <source>
        <dbReference type="EMBL" id="NGQ91529.1"/>
    </source>
</evidence>
<protein>
    <submittedName>
        <fullName evidence="3">PepSY domain-containing protein</fullName>
    </submittedName>
</protein>
<dbReference type="EMBL" id="JAALFE010000010">
    <property type="protein sequence ID" value="NGQ91529.1"/>
    <property type="molecule type" value="Genomic_DNA"/>
</dbReference>
<accession>A0A6M1TN88</accession>
<evidence type="ECO:0000259" key="2">
    <source>
        <dbReference type="Pfam" id="PF13670"/>
    </source>
</evidence>
<feature type="chain" id="PRO_5026700085" evidence="1">
    <location>
        <begin position="23"/>
        <end position="85"/>
    </location>
</feature>
<comment type="caution">
    <text evidence="3">The sequence shown here is derived from an EMBL/GenBank/DDBJ whole genome shotgun (WGS) entry which is preliminary data.</text>
</comment>
<dbReference type="Proteomes" id="UP000474758">
    <property type="component" value="Unassembled WGS sequence"/>
</dbReference>
<organism evidence="3 4">
    <name type="scientific">Paragemmobacter kunshanensis</name>
    <dbReference type="NCBI Taxonomy" id="2583234"/>
    <lineage>
        <taxon>Bacteria</taxon>
        <taxon>Pseudomonadati</taxon>
        <taxon>Pseudomonadota</taxon>
        <taxon>Alphaproteobacteria</taxon>
        <taxon>Rhodobacterales</taxon>
        <taxon>Paracoccaceae</taxon>
        <taxon>Paragemmobacter</taxon>
    </lineage>
</organism>
<reference evidence="3 4" key="1">
    <citation type="submission" date="2020-02" db="EMBL/GenBank/DDBJ databases">
        <title>Rhodobacter translucens sp. nov., a novel bacterium isolated from activated sludge.</title>
        <authorList>
            <person name="Liu J."/>
        </authorList>
    </citation>
    <scope>NUCLEOTIDE SEQUENCE [LARGE SCALE GENOMIC DNA]</scope>
    <source>
        <strain evidence="3 4">HX-7-19</strain>
    </source>
</reference>
<dbReference type="InterPro" id="IPR025711">
    <property type="entry name" value="PepSY"/>
</dbReference>
<evidence type="ECO:0000313" key="4">
    <source>
        <dbReference type="Proteomes" id="UP000474758"/>
    </source>
</evidence>
<feature type="signal peptide" evidence="1">
    <location>
        <begin position="1"/>
        <end position="22"/>
    </location>
</feature>
<keyword evidence="1" id="KW-0732">Signal</keyword>
<evidence type="ECO:0000256" key="1">
    <source>
        <dbReference type="SAM" id="SignalP"/>
    </source>
</evidence>
<dbReference type="AlphaFoldDB" id="A0A6M1TN88"/>